<name>A0A1M6Q973_9CLOT</name>
<reference evidence="9 10" key="1">
    <citation type="submission" date="2016-11" db="EMBL/GenBank/DDBJ databases">
        <authorList>
            <person name="Jaros S."/>
            <person name="Januszkiewicz K."/>
            <person name="Wedrychowicz H."/>
        </authorList>
    </citation>
    <scope>NUCLEOTIDE SEQUENCE [LARGE SCALE GENOMIC DNA]</scope>
    <source>
        <strain evidence="9 10">DSM 21758</strain>
    </source>
</reference>
<dbReference type="Proteomes" id="UP000184310">
    <property type="component" value="Unassembled WGS sequence"/>
</dbReference>
<keyword evidence="3" id="KW-1003">Cell membrane</keyword>
<dbReference type="PANTHER" id="PTHR40074:SF2">
    <property type="entry name" value="O-ACETYLTRANSFERASE WECH"/>
    <property type="match status" value="1"/>
</dbReference>
<sequence length="343" mass="40912">MQAKKNEYLLYIDVLRFISTVLVILVHTTGPIIDRIDWLGTKTWFISNMYFAFAKCGVPIFFMISGVLFFELYDDIKIKEYYIKKFIKIVLPFIVLEFIYEIFIYKNLDAKMILFNIMSGKVYFHFWFMLYMIPIIIVSPLLLKLFKKNDTKAIELYLLFWIIFQFLLPAINNLLNINFVVKNPFTMEYTGYYLLGYYLHKRNFNKNEKKYIYVGAIVSIIIILTGTYFKNENVSIFNESYYNLFTFQILILSSTIFIFFKQSIKDNRFKVIKKINICSYGIYLIHPMVMIMINDRLHINSYSIQPIIGIAIYTLITFVGSWLVVYLYKIIKNKTRKILVRSV</sequence>
<dbReference type="InterPro" id="IPR002656">
    <property type="entry name" value="Acyl_transf_3_dom"/>
</dbReference>
<dbReference type="PANTHER" id="PTHR40074">
    <property type="entry name" value="O-ACETYLTRANSFERASE WECH"/>
    <property type="match status" value="1"/>
</dbReference>
<feature type="transmembrane region" description="Helical" evidence="7">
    <location>
        <begin position="305"/>
        <end position="328"/>
    </location>
</feature>
<dbReference type="AlphaFoldDB" id="A0A1M6Q973"/>
<dbReference type="GO" id="GO:0016413">
    <property type="term" value="F:O-acetyltransferase activity"/>
    <property type="evidence" value="ECO:0007669"/>
    <property type="project" value="TreeGrafter"/>
</dbReference>
<keyword evidence="4 7" id="KW-0812">Transmembrane</keyword>
<feature type="domain" description="Acyltransferase 3" evidence="8">
    <location>
        <begin position="10"/>
        <end position="325"/>
    </location>
</feature>
<dbReference type="Pfam" id="PF01757">
    <property type="entry name" value="Acyl_transf_3"/>
    <property type="match status" value="1"/>
</dbReference>
<evidence type="ECO:0000256" key="5">
    <source>
        <dbReference type="ARBA" id="ARBA00022989"/>
    </source>
</evidence>
<feature type="transmembrane region" description="Helical" evidence="7">
    <location>
        <begin position="181"/>
        <end position="199"/>
    </location>
</feature>
<evidence type="ECO:0000256" key="4">
    <source>
        <dbReference type="ARBA" id="ARBA00022692"/>
    </source>
</evidence>
<evidence type="ECO:0000256" key="1">
    <source>
        <dbReference type="ARBA" id="ARBA00004651"/>
    </source>
</evidence>
<evidence type="ECO:0000313" key="10">
    <source>
        <dbReference type="Proteomes" id="UP000184310"/>
    </source>
</evidence>
<evidence type="ECO:0000313" key="9">
    <source>
        <dbReference type="EMBL" id="SHK16802.1"/>
    </source>
</evidence>
<dbReference type="STRING" id="1121302.SAMN02745163_03329"/>
<evidence type="ECO:0000256" key="3">
    <source>
        <dbReference type="ARBA" id="ARBA00022475"/>
    </source>
</evidence>
<comment type="similarity">
    <text evidence="2">Belongs to the acyltransferase 3 family.</text>
</comment>
<keyword evidence="9" id="KW-0808">Transferase</keyword>
<protein>
    <submittedName>
        <fullName evidence="9">Surface polysaccharide O-acyltransferase, integral membrane enzyme</fullName>
    </submittedName>
</protein>
<feature type="transmembrane region" description="Helical" evidence="7">
    <location>
        <begin position="85"/>
        <end position="104"/>
    </location>
</feature>
<proteinExistence type="inferred from homology"/>
<gene>
    <name evidence="9" type="ORF">SAMN02745163_03329</name>
</gene>
<feature type="transmembrane region" description="Helical" evidence="7">
    <location>
        <begin position="9"/>
        <end position="30"/>
    </location>
</feature>
<feature type="transmembrane region" description="Helical" evidence="7">
    <location>
        <begin position="272"/>
        <end position="293"/>
    </location>
</feature>
<evidence type="ECO:0000256" key="7">
    <source>
        <dbReference type="SAM" id="Phobius"/>
    </source>
</evidence>
<accession>A0A1M6Q973</accession>
<keyword evidence="10" id="KW-1185">Reference proteome</keyword>
<dbReference type="GO" id="GO:0009246">
    <property type="term" value="P:enterobacterial common antigen biosynthetic process"/>
    <property type="evidence" value="ECO:0007669"/>
    <property type="project" value="TreeGrafter"/>
</dbReference>
<dbReference type="GO" id="GO:0005886">
    <property type="term" value="C:plasma membrane"/>
    <property type="evidence" value="ECO:0007669"/>
    <property type="project" value="UniProtKB-SubCell"/>
</dbReference>
<comment type="subcellular location">
    <subcellularLocation>
        <location evidence="1">Cell membrane</location>
        <topology evidence="1">Multi-pass membrane protein</topology>
    </subcellularLocation>
</comment>
<evidence type="ECO:0000256" key="2">
    <source>
        <dbReference type="ARBA" id="ARBA00007400"/>
    </source>
</evidence>
<feature type="transmembrane region" description="Helical" evidence="7">
    <location>
        <begin position="211"/>
        <end position="229"/>
    </location>
</feature>
<evidence type="ECO:0000259" key="8">
    <source>
        <dbReference type="Pfam" id="PF01757"/>
    </source>
</evidence>
<feature type="transmembrane region" description="Helical" evidence="7">
    <location>
        <begin position="155"/>
        <end position="175"/>
    </location>
</feature>
<feature type="transmembrane region" description="Helical" evidence="7">
    <location>
        <begin position="124"/>
        <end position="143"/>
    </location>
</feature>
<keyword evidence="9" id="KW-0012">Acyltransferase</keyword>
<feature type="transmembrane region" description="Helical" evidence="7">
    <location>
        <begin position="241"/>
        <end position="260"/>
    </location>
</feature>
<dbReference type="RefSeq" id="WP_072990423.1">
    <property type="nucleotide sequence ID" value="NZ_FQZB01000014.1"/>
</dbReference>
<dbReference type="OrthoDB" id="1934930at2"/>
<keyword evidence="5 7" id="KW-1133">Transmembrane helix</keyword>
<dbReference type="EMBL" id="FQZB01000014">
    <property type="protein sequence ID" value="SHK16802.1"/>
    <property type="molecule type" value="Genomic_DNA"/>
</dbReference>
<organism evidence="9 10">
    <name type="scientific">Clostridium cavendishii DSM 21758</name>
    <dbReference type="NCBI Taxonomy" id="1121302"/>
    <lineage>
        <taxon>Bacteria</taxon>
        <taxon>Bacillati</taxon>
        <taxon>Bacillota</taxon>
        <taxon>Clostridia</taxon>
        <taxon>Eubacteriales</taxon>
        <taxon>Clostridiaceae</taxon>
        <taxon>Clostridium</taxon>
    </lineage>
</organism>
<evidence type="ECO:0000256" key="6">
    <source>
        <dbReference type="ARBA" id="ARBA00023136"/>
    </source>
</evidence>
<keyword evidence="6 7" id="KW-0472">Membrane</keyword>
<feature type="transmembrane region" description="Helical" evidence="7">
    <location>
        <begin position="50"/>
        <end position="73"/>
    </location>
</feature>